<keyword evidence="1" id="KW-0472">Membrane</keyword>
<keyword evidence="1" id="KW-1133">Transmembrane helix</keyword>
<feature type="transmembrane region" description="Helical" evidence="1">
    <location>
        <begin position="73"/>
        <end position="91"/>
    </location>
</feature>
<name>A0A934R0Q1_9BACT</name>
<feature type="transmembrane region" description="Helical" evidence="1">
    <location>
        <begin position="20"/>
        <end position="39"/>
    </location>
</feature>
<sequence>MNEKTTVDGNASPGRRLLRIAWMVVGLLVVSFLFLLAAVRNRFIIEIPFHITLGWLSHAHEVSPALSTGARSILLPACCLCLAGILLHRFVRNTLVAKETSIIWRAKDTIASLLLLLSGCAAAIALSGVAHQIAWLAGSPVIEDRSRKTNIVVAMNNARQLAYSIDEFGETKGRLPNSLRELENESEAEFRGTSPIAWFRNRWDSVPEPFVLLHPGGAIPKKIEPLIVSPVIPNDGRIVVGYSDGNVTIVPQEQLGAILRGLETRQPRQPEAR</sequence>
<evidence type="ECO:0000256" key="1">
    <source>
        <dbReference type="SAM" id="Phobius"/>
    </source>
</evidence>
<dbReference type="RefSeq" id="WP_200349703.1">
    <property type="nucleotide sequence ID" value="NZ_BAABHZ010000010.1"/>
</dbReference>
<organism evidence="2 3">
    <name type="scientific">Luteolibacter yonseiensis</name>
    <dbReference type="NCBI Taxonomy" id="1144680"/>
    <lineage>
        <taxon>Bacteria</taxon>
        <taxon>Pseudomonadati</taxon>
        <taxon>Verrucomicrobiota</taxon>
        <taxon>Verrucomicrobiia</taxon>
        <taxon>Verrucomicrobiales</taxon>
        <taxon>Verrucomicrobiaceae</taxon>
        <taxon>Luteolibacter</taxon>
    </lineage>
</organism>
<evidence type="ECO:0000313" key="3">
    <source>
        <dbReference type="Proteomes" id="UP000600139"/>
    </source>
</evidence>
<evidence type="ECO:0000313" key="2">
    <source>
        <dbReference type="EMBL" id="MBK1814751.1"/>
    </source>
</evidence>
<protein>
    <submittedName>
        <fullName evidence="2">Uncharacterized protein</fullName>
    </submittedName>
</protein>
<feature type="transmembrane region" description="Helical" evidence="1">
    <location>
        <begin position="111"/>
        <end position="138"/>
    </location>
</feature>
<keyword evidence="3" id="KW-1185">Reference proteome</keyword>
<keyword evidence="1" id="KW-0812">Transmembrane</keyword>
<gene>
    <name evidence="2" type="ORF">JIN84_03945</name>
</gene>
<dbReference type="EMBL" id="JAENIK010000004">
    <property type="protein sequence ID" value="MBK1814751.1"/>
    <property type="molecule type" value="Genomic_DNA"/>
</dbReference>
<comment type="caution">
    <text evidence="2">The sequence shown here is derived from an EMBL/GenBank/DDBJ whole genome shotgun (WGS) entry which is preliminary data.</text>
</comment>
<reference evidence="2" key="1">
    <citation type="submission" date="2021-01" db="EMBL/GenBank/DDBJ databases">
        <title>Modified the classification status of verrucomicrobia.</title>
        <authorList>
            <person name="Feng X."/>
        </authorList>
    </citation>
    <scope>NUCLEOTIDE SEQUENCE</scope>
    <source>
        <strain evidence="2">JCM 18052</strain>
    </source>
</reference>
<dbReference type="AlphaFoldDB" id="A0A934R0Q1"/>
<accession>A0A934R0Q1</accession>
<dbReference type="Proteomes" id="UP000600139">
    <property type="component" value="Unassembled WGS sequence"/>
</dbReference>
<proteinExistence type="predicted"/>